<comment type="catalytic activity">
    <reaction evidence="6">
        <text>Endonucleolytic cleavage of RNA, removing 5'-extranucleotides from tRNA precursor.</text>
        <dbReference type="EC" id="3.1.26.5"/>
    </reaction>
</comment>
<comment type="subunit">
    <text evidence="6">Consists of a catalytic RNA component (M1 or rnpB) and a protein subunit.</text>
</comment>
<dbReference type="EMBL" id="PEYT01000008">
    <property type="protein sequence ID" value="PIS23228.1"/>
    <property type="molecule type" value="Genomic_DNA"/>
</dbReference>
<keyword evidence="2 6" id="KW-0540">Nuclease</keyword>
<evidence type="ECO:0000256" key="3">
    <source>
        <dbReference type="ARBA" id="ARBA00022759"/>
    </source>
</evidence>
<reference evidence="9" key="1">
    <citation type="submission" date="2017-09" db="EMBL/GenBank/DDBJ databases">
        <title>Depth-based differentiation of microbial function through sediment-hosted aquifers and enrichment of novel symbionts in the deep terrestrial subsurface.</title>
        <authorList>
            <person name="Probst A.J."/>
            <person name="Ladd B."/>
            <person name="Jarett J.K."/>
            <person name="Geller-Mcgrath D.E."/>
            <person name="Sieber C.M.K."/>
            <person name="Emerson J.B."/>
            <person name="Anantharaman K."/>
            <person name="Thomas B.C."/>
            <person name="Malmstrom R."/>
            <person name="Stieglmeier M."/>
            <person name="Klingl A."/>
            <person name="Woyke T."/>
            <person name="Ryan C.M."/>
            <person name="Banfield J.F."/>
        </authorList>
    </citation>
    <scope>NUCLEOTIDE SEQUENCE [LARGE SCALE GENOMIC DNA]</scope>
</reference>
<gene>
    <name evidence="6 8" type="primary">rnpA</name>
    <name evidence="8" type="ORF">COT49_01220</name>
</gene>
<comment type="similarity">
    <text evidence="6">Belongs to the RnpA family.</text>
</comment>
<dbReference type="GO" id="GO:0042781">
    <property type="term" value="F:3'-tRNA processing endoribonuclease activity"/>
    <property type="evidence" value="ECO:0007669"/>
    <property type="project" value="TreeGrafter"/>
</dbReference>
<organism evidence="8 9">
    <name type="scientific">candidate division WWE3 bacterium CG08_land_8_20_14_0_20_40_13</name>
    <dbReference type="NCBI Taxonomy" id="1975084"/>
    <lineage>
        <taxon>Bacteria</taxon>
        <taxon>Katanobacteria</taxon>
    </lineage>
</organism>
<dbReference type="EC" id="3.1.26.5" evidence="6 7"/>
<dbReference type="PANTHER" id="PTHR33992">
    <property type="entry name" value="RIBONUCLEASE P PROTEIN COMPONENT"/>
    <property type="match status" value="1"/>
</dbReference>
<dbReference type="InterPro" id="IPR014721">
    <property type="entry name" value="Ribsml_uS5_D2-typ_fold_subgr"/>
</dbReference>
<evidence type="ECO:0000256" key="6">
    <source>
        <dbReference type="HAMAP-Rule" id="MF_00227"/>
    </source>
</evidence>
<evidence type="ECO:0000256" key="1">
    <source>
        <dbReference type="ARBA" id="ARBA00022694"/>
    </source>
</evidence>
<dbReference type="Gene3D" id="3.30.230.10">
    <property type="match status" value="1"/>
</dbReference>
<dbReference type="Pfam" id="PF00825">
    <property type="entry name" value="Ribonuclease_P"/>
    <property type="match status" value="1"/>
</dbReference>
<dbReference type="GO" id="GO:0004526">
    <property type="term" value="F:ribonuclease P activity"/>
    <property type="evidence" value="ECO:0007669"/>
    <property type="project" value="UniProtKB-UniRule"/>
</dbReference>
<evidence type="ECO:0000313" key="9">
    <source>
        <dbReference type="Proteomes" id="UP000230340"/>
    </source>
</evidence>
<keyword evidence="4 6" id="KW-0378">Hydrolase</keyword>
<dbReference type="InterPro" id="IPR000100">
    <property type="entry name" value="RNase_P"/>
</dbReference>
<evidence type="ECO:0000256" key="4">
    <source>
        <dbReference type="ARBA" id="ARBA00022801"/>
    </source>
</evidence>
<dbReference type="GO" id="GO:0000049">
    <property type="term" value="F:tRNA binding"/>
    <property type="evidence" value="ECO:0007669"/>
    <property type="project" value="UniProtKB-UniRule"/>
</dbReference>
<dbReference type="SUPFAM" id="SSF54211">
    <property type="entry name" value="Ribosomal protein S5 domain 2-like"/>
    <property type="match status" value="1"/>
</dbReference>
<sequence>MLKAQNRLLDDYDFRRVKRLGKTFVTPLFVLSFAPAKNPAGPPRFGFVFATTFDKRAVVRNRHKRILREAVRVNLNKFHAGFDIVIIPRRKLIGKTYEEICRIFDWTLPKTPLV</sequence>
<comment type="function">
    <text evidence="6">RNaseP catalyzes the removal of the 5'-leader sequence from pre-tRNA to produce the mature 5'-terminus. It can also cleave other RNA substrates such as 4.5S RNA. The protein component plays an auxiliary but essential role in vivo by binding to the 5'-leader sequence and broadening the substrate specificity of the ribozyme.</text>
</comment>
<keyword evidence="3 6" id="KW-0255">Endonuclease</keyword>
<evidence type="ECO:0000256" key="5">
    <source>
        <dbReference type="ARBA" id="ARBA00022884"/>
    </source>
</evidence>
<dbReference type="InterPro" id="IPR020568">
    <property type="entry name" value="Ribosomal_Su5_D2-typ_SF"/>
</dbReference>
<accession>A0A2H0XGG1</accession>
<dbReference type="PANTHER" id="PTHR33992:SF1">
    <property type="entry name" value="RIBONUCLEASE P PROTEIN COMPONENT"/>
    <property type="match status" value="1"/>
</dbReference>
<evidence type="ECO:0000256" key="2">
    <source>
        <dbReference type="ARBA" id="ARBA00022722"/>
    </source>
</evidence>
<dbReference type="HAMAP" id="MF_00227">
    <property type="entry name" value="RNase_P"/>
    <property type="match status" value="1"/>
</dbReference>
<comment type="caution">
    <text evidence="8">The sequence shown here is derived from an EMBL/GenBank/DDBJ whole genome shotgun (WGS) entry which is preliminary data.</text>
</comment>
<dbReference type="GO" id="GO:0030677">
    <property type="term" value="C:ribonuclease P complex"/>
    <property type="evidence" value="ECO:0007669"/>
    <property type="project" value="TreeGrafter"/>
</dbReference>
<dbReference type="Proteomes" id="UP000230340">
    <property type="component" value="Unassembled WGS sequence"/>
</dbReference>
<name>A0A2H0XGG1_UNCKA</name>
<proteinExistence type="inferred from homology"/>
<evidence type="ECO:0000256" key="7">
    <source>
        <dbReference type="NCBIfam" id="TIGR00188"/>
    </source>
</evidence>
<keyword evidence="5 6" id="KW-0694">RNA-binding</keyword>
<evidence type="ECO:0000313" key="8">
    <source>
        <dbReference type="EMBL" id="PIS23228.1"/>
    </source>
</evidence>
<keyword evidence="1 6" id="KW-0819">tRNA processing</keyword>
<dbReference type="AlphaFoldDB" id="A0A2H0XGG1"/>
<dbReference type="GO" id="GO:0001682">
    <property type="term" value="P:tRNA 5'-leader removal"/>
    <property type="evidence" value="ECO:0007669"/>
    <property type="project" value="UniProtKB-UniRule"/>
</dbReference>
<protein>
    <recommendedName>
        <fullName evidence="6 7">Ribonuclease P protein component</fullName>
        <shortName evidence="6">RNase P protein</shortName>
        <shortName evidence="6">RNaseP protein</shortName>
        <ecNumber evidence="6 7">3.1.26.5</ecNumber>
    </recommendedName>
    <alternativeName>
        <fullName evidence="6">Protein C5</fullName>
    </alternativeName>
</protein>
<dbReference type="NCBIfam" id="TIGR00188">
    <property type="entry name" value="rnpA"/>
    <property type="match status" value="1"/>
</dbReference>